<dbReference type="EMBL" id="JBBKZV010000014">
    <property type="protein sequence ID" value="MEJ8824475.1"/>
    <property type="molecule type" value="Genomic_DNA"/>
</dbReference>
<dbReference type="PANTHER" id="PTHR46623:SF10">
    <property type="entry name" value="CARBOXYMETHYLENEBUTENOLIDASE HOMOLOG"/>
    <property type="match status" value="1"/>
</dbReference>
<dbReference type="Proteomes" id="UP001363010">
    <property type="component" value="Unassembled WGS sequence"/>
</dbReference>
<dbReference type="Gene3D" id="3.40.50.1820">
    <property type="entry name" value="alpha/beta hydrolase"/>
    <property type="match status" value="1"/>
</dbReference>
<dbReference type="InterPro" id="IPR029058">
    <property type="entry name" value="AB_hydrolase_fold"/>
</dbReference>
<dbReference type="PANTHER" id="PTHR46623">
    <property type="entry name" value="CARBOXYMETHYLENEBUTENOLIDASE-RELATED"/>
    <property type="match status" value="1"/>
</dbReference>
<gene>
    <name evidence="2" type="ORF">WKW80_20950</name>
</gene>
<dbReference type="GO" id="GO:0016787">
    <property type="term" value="F:hydrolase activity"/>
    <property type="evidence" value="ECO:0007669"/>
    <property type="project" value="UniProtKB-KW"/>
</dbReference>
<dbReference type="Pfam" id="PF01738">
    <property type="entry name" value="DLH"/>
    <property type="match status" value="1"/>
</dbReference>
<name>A0ABU8W3L2_9BURK</name>
<evidence type="ECO:0000313" key="3">
    <source>
        <dbReference type="Proteomes" id="UP001363010"/>
    </source>
</evidence>
<feature type="domain" description="Dienelactone hydrolase" evidence="1">
    <location>
        <begin position="21"/>
        <end position="245"/>
    </location>
</feature>
<comment type="caution">
    <text evidence="2">The sequence shown here is derived from an EMBL/GenBank/DDBJ whole genome shotgun (WGS) entry which is preliminary data.</text>
</comment>
<organism evidence="2 3">
    <name type="scientific">Variovorax humicola</name>
    <dbReference type="NCBI Taxonomy" id="1769758"/>
    <lineage>
        <taxon>Bacteria</taxon>
        <taxon>Pseudomonadati</taxon>
        <taxon>Pseudomonadota</taxon>
        <taxon>Betaproteobacteria</taxon>
        <taxon>Burkholderiales</taxon>
        <taxon>Comamonadaceae</taxon>
        <taxon>Variovorax</taxon>
    </lineage>
</organism>
<dbReference type="InterPro" id="IPR051049">
    <property type="entry name" value="Dienelactone_hydrolase-like"/>
</dbReference>
<dbReference type="SUPFAM" id="SSF53474">
    <property type="entry name" value="alpha/beta-Hydrolases"/>
    <property type="match status" value="1"/>
</dbReference>
<evidence type="ECO:0000313" key="2">
    <source>
        <dbReference type="EMBL" id="MEJ8824475.1"/>
    </source>
</evidence>
<proteinExistence type="predicted"/>
<reference evidence="2 3" key="1">
    <citation type="submission" date="2024-03" db="EMBL/GenBank/DDBJ databases">
        <title>Novel species of the genus Variovorax.</title>
        <authorList>
            <person name="Liu Q."/>
            <person name="Xin Y.-H."/>
        </authorList>
    </citation>
    <scope>NUCLEOTIDE SEQUENCE [LARGE SCALE GENOMIC DNA]</scope>
    <source>
        <strain evidence="2 3">KACC 18501</strain>
    </source>
</reference>
<protein>
    <submittedName>
        <fullName evidence="2">Dienelactone hydrolase family protein</fullName>
        <ecNumber evidence="2">3.1.-.-</ecNumber>
    </submittedName>
</protein>
<accession>A0ABU8W3L2</accession>
<keyword evidence="2" id="KW-0378">Hydrolase</keyword>
<evidence type="ECO:0000259" key="1">
    <source>
        <dbReference type="Pfam" id="PF01738"/>
    </source>
</evidence>
<dbReference type="InterPro" id="IPR002925">
    <property type="entry name" value="Dienelactn_hydro"/>
</dbReference>
<sequence>MTSNTPLIDREVEIPTQHGSMNTYVVRPAAAGPYPVVFFYMDAAGRRDELSEMARRIARAGYFVVLPNLYYRSVREFHMQWNEAGIQEMLRMMQTLDISMVVRDTEALVRFVDSEPAALASAISAVGYCMSGPFAVAAAARYPERIKAAASFHGTHLVTEREDSPHRIARKVNAELYFGCAENDKWADKETVATLCAALTDCAAPSRVEWYPGAQHGFVFPQRPSVYDEANAERHWDRLLSLLARRLPQAA</sequence>
<dbReference type="RefSeq" id="WP_340365500.1">
    <property type="nucleotide sequence ID" value="NZ_JBBKZV010000014.1"/>
</dbReference>
<keyword evidence="3" id="KW-1185">Reference proteome</keyword>
<dbReference type="EC" id="3.1.-.-" evidence="2"/>